<dbReference type="EMBL" id="CAJNJA010033220">
    <property type="protein sequence ID" value="CAE7676271.1"/>
    <property type="molecule type" value="Genomic_DNA"/>
</dbReference>
<proteinExistence type="predicted"/>
<sequence>MFLFNAAVMGFAESGWMNLVLEQFDAIVTNVANSYRLQEECDVLSLVLSKHPGEADDACYGYWYW</sequence>
<gene>
    <name evidence="1" type="ORF">SNEC2469_LOCUS19406</name>
</gene>
<evidence type="ECO:0000313" key="1">
    <source>
        <dbReference type="EMBL" id="CAE7676271.1"/>
    </source>
</evidence>
<organism evidence="1 2">
    <name type="scientific">Symbiodinium necroappetens</name>
    <dbReference type="NCBI Taxonomy" id="1628268"/>
    <lineage>
        <taxon>Eukaryota</taxon>
        <taxon>Sar</taxon>
        <taxon>Alveolata</taxon>
        <taxon>Dinophyceae</taxon>
        <taxon>Suessiales</taxon>
        <taxon>Symbiodiniaceae</taxon>
        <taxon>Symbiodinium</taxon>
    </lineage>
</organism>
<name>A0A812WIG3_9DINO</name>
<dbReference type="Proteomes" id="UP000601435">
    <property type="component" value="Unassembled WGS sequence"/>
</dbReference>
<dbReference type="AlphaFoldDB" id="A0A812WIG3"/>
<comment type="caution">
    <text evidence="1">The sequence shown here is derived from an EMBL/GenBank/DDBJ whole genome shotgun (WGS) entry which is preliminary data.</text>
</comment>
<evidence type="ECO:0000313" key="2">
    <source>
        <dbReference type="Proteomes" id="UP000601435"/>
    </source>
</evidence>
<dbReference type="OrthoDB" id="443789at2759"/>
<protein>
    <submittedName>
        <fullName evidence="1">Uncharacterized protein</fullName>
    </submittedName>
</protein>
<reference evidence="1" key="1">
    <citation type="submission" date="2021-02" db="EMBL/GenBank/DDBJ databases">
        <authorList>
            <person name="Dougan E. K."/>
            <person name="Rhodes N."/>
            <person name="Thang M."/>
            <person name="Chan C."/>
        </authorList>
    </citation>
    <scope>NUCLEOTIDE SEQUENCE</scope>
</reference>
<accession>A0A812WIG3</accession>
<keyword evidence="2" id="KW-1185">Reference proteome</keyword>